<organism evidence="2 3">
    <name type="scientific">Thermoflavifilum thermophilum</name>
    <dbReference type="NCBI Taxonomy" id="1393122"/>
    <lineage>
        <taxon>Bacteria</taxon>
        <taxon>Pseudomonadati</taxon>
        <taxon>Bacteroidota</taxon>
        <taxon>Chitinophagia</taxon>
        <taxon>Chitinophagales</taxon>
        <taxon>Chitinophagaceae</taxon>
        <taxon>Thermoflavifilum</taxon>
    </lineage>
</organism>
<dbReference type="PROSITE" id="PS50213">
    <property type="entry name" value="FAS1"/>
    <property type="match status" value="1"/>
</dbReference>
<dbReference type="GO" id="GO:0030198">
    <property type="term" value="P:extracellular matrix organization"/>
    <property type="evidence" value="ECO:0007669"/>
    <property type="project" value="TreeGrafter"/>
</dbReference>
<dbReference type="InterPro" id="IPR036378">
    <property type="entry name" value="FAS1_dom_sf"/>
</dbReference>
<dbReference type="InterPro" id="IPR000782">
    <property type="entry name" value="FAS1_domain"/>
</dbReference>
<dbReference type="GO" id="GO:0031012">
    <property type="term" value="C:extracellular matrix"/>
    <property type="evidence" value="ECO:0007669"/>
    <property type="project" value="TreeGrafter"/>
</dbReference>
<dbReference type="GO" id="GO:0007155">
    <property type="term" value="P:cell adhesion"/>
    <property type="evidence" value="ECO:0007669"/>
    <property type="project" value="TreeGrafter"/>
</dbReference>
<sequence>MNRNNKLLIVLLTFSIVLNACEKERWDSHDKITDPQLQQNLWQTIQKNPDLSLFSQYLQQTGYDTILASAKTFTVWAPTNEALKSIDPSWIQDTSKLRQLIANHIALTRFTTDIIQDSIRVKTLDGKNIIFKKQQVENANLIEKDLYSKNGILHIIDQPLIPRMNIWEYLNTAFAGSLQQQYLQSLMYSYQDPDSAVQIGVNPLTGQPIYQPGTGIVTRNRYLQKVNISNEDSSLTYIILTDQAYQNEKNKLQVYFQDTTSSQTDSVTQWNIVKDLAIQGIYDPDHLPNILYSANDSVIYHLDKSAIISTYRASNGVVYVMNNINYDLSTKIKPIIIQGENFYDRMDPTKSYSIISRRNPITDSIFREFYMANYGLASYWIRYPRVLNSIKYKVYWVSMNDVQTGNFAMKLAFRAHLDTIPQPPSSVTFDFQFPYTTVTPNNYSEVYLGEYNQNLYGLIDIFLVGNNTTTNGNNTILLDYIKLVPELN</sequence>
<name>A0A1I7NIU4_9BACT</name>
<dbReference type="STRING" id="1393122.SAMN05660895_2037"/>
<dbReference type="GO" id="GO:0005615">
    <property type="term" value="C:extracellular space"/>
    <property type="evidence" value="ECO:0007669"/>
    <property type="project" value="TreeGrafter"/>
</dbReference>
<keyword evidence="3" id="KW-1185">Reference proteome</keyword>
<dbReference type="Pfam" id="PF02469">
    <property type="entry name" value="Fasciclin"/>
    <property type="match status" value="1"/>
</dbReference>
<evidence type="ECO:0000313" key="3">
    <source>
        <dbReference type="Proteomes" id="UP000199537"/>
    </source>
</evidence>
<proteinExistence type="predicted"/>
<dbReference type="RefSeq" id="WP_092460225.1">
    <property type="nucleotide sequence ID" value="NZ_FPCJ01000001.1"/>
</dbReference>
<dbReference type="Proteomes" id="UP000199537">
    <property type="component" value="Unassembled WGS sequence"/>
</dbReference>
<gene>
    <name evidence="2" type="ORF">SAMN05660895_2037</name>
</gene>
<protein>
    <submittedName>
        <fullName evidence="2">Uncaracterized surface protein containing fasciclin (FAS1) repeats</fullName>
    </submittedName>
</protein>
<dbReference type="InterPro" id="IPR050904">
    <property type="entry name" value="Adhesion/Biosynth-related"/>
</dbReference>
<reference evidence="3" key="1">
    <citation type="submission" date="2016-10" db="EMBL/GenBank/DDBJ databases">
        <authorList>
            <person name="Varghese N."/>
            <person name="Submissions S."/>
        </authorList>
    </citation>
    <scope>NUCLEOTIDE SEQUENCE [LARGE SCALE GENOMIC DNA]</scope>
    <source>
        <strain evidence="3">DSM 14807</strain>
    </source>
</reference>
<dbReference type="PANTHER" id="PTHR10900">
    <property type="entry name" value="PERIOSTIN-RELATED"/>
    <property type="match status" value="1"/>
</dbReference>
<feature type="domain" description="FAS1" evidence="1">
    <location>
        <begin position="38"/>
        <end position="160"/>
    </location>
</feature>
<dbReference type="PANTHER" id="PTHR10900:SF77">
    <property type="entry name" value="FI19380P1"/>
    <property type="match status" value="1"/>
</dbReference>
<dbReference type="AlphaFoldDB" id="A0A1I7NIU4"/>
<dbReference type="SMART" id="SM00554">
    <property type="entry name" value="FAS1"/>
    <property type="match status" value="1"/>
</dbReference>
<dbReference type="EMBL" id="FPCJ01000001">
    <property type="protein sequence ID" value="SFV34577.1"/>
    <property type="molecule type" value="Genomic_DNA"/>
</dbReference>
<dbReference type="OrthoDB" id="831756at2"/>
<evidence type="ECO:0000259" key="1">
    <source>
        <dbReference type="PROSITE" id="PS50213"/>
    </source>
</evidence>
<accession>A0A1I7NIU4</accession>
<dbReference type="Gene3D" id="2.30.180.10">
    <property type="entry name" value="FAS1 domain"/>
    <property type="match status" value="1"/>
</dbReference>
<evidence type="ECO:0000313" key="2">
    <source>
        <dbReference type="EMBL" id="SFV34577.1"/>
    </source>
</evidence>
<dbReference type="GO" id="GO:0050839">
    <property type="term" value="F:cell adhesion molecule binding"/>
    <property type="evidence" value="ECO:0007669"/>
    <property type="project" value="TreeGrafter"/>
</dbReference>
<dbReference type="SUPFAM" id="SSF82153">
    <property type="entry name" value="FAS1 domain"/>
    <property type="match status" value="1"/>
</dbReference>